<evidence type="ECO:0008006" key="4">
    <source>
        <dbReference type="Google" id="ProtNLM"/>
    </source>
</evidence>
<evidence type="ECO:0000313" key="3">
    <source>
        <dbReference type="Proteomes" id="UP001301728"/>
    </source>
</evidence>
<evidence type="ECO:0000313" key="2">
    <source>
        <dbReference type="EMBL" id="MEA5520188.1"/>
    </source>
</evidence>
<sequence>MANDRQAWQNPIKGSLGLISLMAIASVLSIMSPTTAQYRPDRPTFFSDGDRKLDQEIQRLDHPSKQQQEPILRFEQAQNPGQALTQLPGNVIVAMPGASPSERREILDTLDGKLEFTVLATRQSNSQFTVAYSLPLTSTRLGEPQTLFNQIRDSYIKGRPVQLVGERNISLQRYPGREVNLSSSRGTHQFRLYLVQQRVYILGVSKAKDGGAATPDISQFFNSFQLRS</sequence>
<name>A0ABU5U0J5_9CYAN</name>
<keyword evidence="1" id="KW-0812">Transmembrane</keyword>
<dbReference type="RefSeq" id="WP_323224842.1">
    <property type="nucleotide sequence ID" value="NZ_JAYGHT010000076.1"/>
</dbReference>
<dbReference type="Proteomes" id="UP001301728">
    <property type="component" value="Unassembled WGS sequence"/>
</dbReference>
<gene>
    <name evidence="2" type="ORF">VB854_14670</name>
</gene>
<organism evidence="2 3">
    <name type="scientific">Limnoraphis robusta CCNP1315</name>
    <dbReference type="NCBI Taxonomy" id="3110306"/>
    <lineage>
        <taxon>Bacteria</taxon>
        <taxon>Bacillati</taxon>
        <taxon>Cyanobacteriota</taxon>
        <taxon>Cyanophyceae</taxon>
        <taxon>Oscillatoriophycideae</taxon>
        <taxon>Oscillatoriales</taxon>
        <taxon>Sirenicapillariaceae</taxon>
        <taxon>Limnoraphis</taxon>
    </lineage>
</organism>
<keyword evidence="1" id="KW-0472">Membrane</keyword>
<comment type="caution">
    <text evidence="2">The sequence shown here is derived from an EMBL/GenBank/DDBJ whole genome shotgun (WGS) entry which is preliminary data.</text>
</comment>
<feature type="transmembrane region" description="Helical" evidence="1">
    <location>
        <begin position="12"/>
        <end position="31"/>
    </location>
</feature>
<protein>
    <recommendedName>
        <fullName evidence="4">DUF1795 domain-containing protein</fullName>
    </recommendedName>
</protein>
<keyword evidence="1" id="KW-1133">Transmembrane helix</keyword>
<evidence type="ECO:0000256" key="1">
    <source>
        <dbReference type="SAM" id="Phobius"/>
    </source>
</evidence>
<proteinExistence type="predicted"/>
<keyword evidence="3" id="KW-1185">Reference proteome</keyword>
<reference evidence="2 3" key="1">
    <citation type="submission" date="2023-12" db="EMBL/GenBank/DDBJ databases">
        <title>Baltic Sea Cyanobacteria.</title>
        <authorList>
            <person name="Delbaje E."/>
            <person name="Fewer D.P."/>
            <person name="Shishido T.K."/>
        </authorList>
    </citation>
    <scope>NUCLEOTIDE SEQUENCE [LARGE SCALE GENOMIC DNA]</scope>
    <source>
        <strain evidence="2 3">CCNP 1315</strain>
    </source>
</reference>
<accession>A0ABU5U0J5</accession>
<dbReference type="EMBL" id="JAYGHT010000076">
    <property type="protein sequence ID" value="MEA5520188.1"/>
    <property type="molecule type" value="Genomic_DNA"/>
</dbReference>